<feature type="compositionally biased region" description="Basic and acidic residues" evidence="1">
    <location>
        <begin position="169"/>
        <end position="179"/>
    </location>
</feature>
<keyword evidence="3" id="KW-1185">Reference proteome</keyword>
<protein>
    <submittedName>
        <fullName evidence="2">Uncharacterized protein</fullName>
    </submittedName>
</protein>
<dbReference type="EMBL" id="CTRP01000005">
    <property type="protein sequence ID" value="CQR71677.1"/>
    <property type="molecule type" value="Genomic_DNA"/>
</dbReference>
<reference evidence="3" key="1">
    <citation type="submission" date="2015-03" db="EMBL/GenBank/DDBJ databases">
        <authorList>
            <person name="Nijsse Bart"/>
        </authorList>
    </citation>
    <scope>NUCLEOTIDE SEQUENCE [LARGE SCALE GENOMIC DNA]</scope>
</reference>
<dbReference type="AlphaFoldDB" id="A0A0U1KW83"/>
<evidence type="ECO:0000313" key="3">
    <source>
        <dbReference type="Proteomes" id="UP000049855"/>
    </source>
</evidence>
<name>A0A0U1KW83_9FIRM</name>
<proteinExistence type="predicted"/>
<accession>A0A0U1KW83</accession>
<evidence type="ECO:0000313" key="2">
    <source>
        <dbReference type="EMBL" id="CQR71677.1"/>
    </source>
</evidence>
<organism evidence="2 3">
    <name type="scientific">Sporomusa ovata</name>
    <dbReference type="NCBI Taxonomy" id="2378"/>
    <lineage>
        <taxon>Bacteria</taxon>
        <taxon>Bacillati</taxon>
        <taxon>Bacillota</taxon>
        <taxon>Negativicutes</taxon>
        <taxon>Selenomonadales</taxon>
        <taxon>Sporomusaceae</taxon>
        <taxon>Sporomusa</taxon>
    </lineage>
</organism>
<evidence type="ECO:0000256" key="1">
    <source>
        <dbReference type="SAM" id="MobiDB-lite"/>
    </source>
</evidence>
<dbReference type="Proteomes" id="UP000049855">
    <property type="component" value="Unassembled WGS sequence"/>
</dbReference>
<feature type="region of interest" description="Disordered" evidence="1">
    <location>
        <begin position="156"/>
        <end position="180"/>
    </location>
</feature>
<gene>
    <name evidence="2" type="ORF">SpAn4DRAFT_3543</name>
</gene>
<dbReference type="RefSeq" id="WP_021168763.1">
    <property type="nucleotide sequence ID" value="NZ_CTRP01000005.1"/>
</dbReference>
<sequence length="196" mass="21651">MVMKGTATVTSKGDPNILKKIMADLGKLEVYVGIPEEEASREGENKNEGINNAELAYIHTHGIRAGSMREEMQPNMNKGMPYSKAYEMYVQEHGSPLWHSPPRPIIESAIEKHKDKIADKLKPALKARLNGDEQGAREGLEKAGMFASGKVKDFFTDPENGWAPNTPKTIEEKGSDRPLVDTGSLRQAITYVVGEK</sequence>